<dbReference type="Pfam" id="PF01872">
    <property type="entry name" value="RibD_C"/>
    <property type="match status" value="1"/>
</dbReference>
<evidence type="ECO:0000256" key="3">
    <source>
        <dbReference type="ARBA" id="ARBA00023002"/>
    </source>
</evidence>
<protein>
    <submittedName>
        <fullName evidence="5">Riboflavin biosynthesis pyrimidine reductase</fullName>
    </submittedName>
</protein>
<keyword evidence="2" id="KW-0521">NADP</keyword>
<evidence type="ECO:0000256" key="2">
    <source>
        <dbReference type="ARBA" id="ARBA00022857"/>
    </source>
</evidence>
<dbReference type="OrthoDB" id="5243299at2"/>
<name>A0A3D9SH78_9ACTN</name>
<organism evidence="5 6">
    <name type="scientific">Thermomonospora umbrina</name>
    <dbReference type="NCBI Taxonomy" id="111806"/>
    <lineage>
        <taxon>Bacteria</taxon>
        <taxon>Bacillati</taxon>
        <taxon>Actinomycetota</taxon>
        <taxon>Actinomycetes</taxon>
        <taxon>Streptosporangiales</taxon>
        <taxon>Thermomonosporaceae</taxon>
        <taxon>Thermomonospora</taxon>
    </lineage>
</organism>
<accession>A0A3D9SH78</accession>
<dbReference type="GO" id="GO:0009231">
    <property type="term" value="P:riboflavin biosynthetic process"/>
    <property type="evidence" value="ECO:0007669"/>
    <property type="project" value="InterPro"/>
</dbReference>
<dbReference type="SUPFAM" id="SSF53597">
    <property type="entry name" value="Dihydrofolate reductase-like"/>
    <property type="match status" value="1"/>
</dbReference>
<comment type="pathway">
    <text evidence="1">Cofactor biosynthesis; riboflavin biosynthesis.</text>
</comment>
<dbReference type="InterPro" id="IPR024072">
    <property type="entry name" value="DHFR-like_dom_sf"/>
</dbReference>
<dbReference type="InterPro" id="IPR002734">
    <property type="entry name" value="RibDG_C"/>
</dbReference>
<evidence type="ECO:0000259" key="4">
    <source>
        <dbReference type="Pfam" id="PF01872"/>
    </source>
</evidence>
<keyword evidence="6" id="KW-1185">Reference proteome</keyword>
<dbReference type="RefSeq" id="WP_116021081.1">
    <property type="nucleotide sequence ID" value="NZ_QTTT01000001.1"/>
</dbReference>
<evidence type="ECO:0000313" key="6">
    <source>
        <dbReference type="Proteomes" id="UP000256661"/>
    </source>
</evidence>
<dbReference type="PANTHER" id="PTHR38011:SF7">
    <property type="entry name" value="2,5-DIAMINO-6-RIBOSYLAMINO-4(3H)-PYRIMIDINONE 5'-PHOSPHATE REDUCTASE"/>
    <property type="match status" value="1"/>
</dbReference>
<sequence length="240" mass="25095">MRRLLPEPAGPIDPFTAYRQVTDVWLRVGMVLSADGSVTDEEGWSAGLGGAADMEVFRTLRALADAVLVGAATVRTGRMGPARLRADLRRRRAAQGSAGPAAIVVVSRSLDLDWSLPLFTAAETPTIVVTSNTAAGTVPAGVRAIGVDDDGGLDLAAAVTRLRDDLGLAHLLCEGGPALTTSLLRAGLVDELCLNIAPTLIGGPHHTRLLNDLGGRAELGLNAVYTADEVLFLRYLVGRV</sequence>
<keyword evidence="3" id="KW-0560">Oxidoreductase</keyword>
<dbReference type="GO" id="GO:0008703">
    <property type="term" value="F:5-amino-6-(5-phosphoribosylamino)uracil reductase activity"/>
    <property type="evidence" value="ECO:0007669"/>
    <property type="project" value="InterPro"/>
</dbReference>
<dbReference type="Proteomes" id="UP000256661">
    <property type="component" value="Unassembled WGS sequence"/>
</dbReference>
<evidence type="ECO:0000256" key="1">
    <source>
        <dbReference type="ARBA" id="ARBA00005104"/>
    </source>
</evidence>
<proteinExistence type="predicted"/>
<dbReference type="InterPro" id="IPR050765">
    <property type="entry name" value="Riboflavin_Biosynth_HTPR"/>
</dbReference>
<comment type="caution">
    <text evidence="5">The sequence shown here is derived from an EMBL/GenBank/DDBJ whole genome shotgun (WGS) entry which is preliminary data.</text>
</comment>
<dbReference type="PANTHER" id="PTHR38011">
    <property type="entry name" value="DIHYDROFOLATE REDUCTASE FAMILY PROTEIN (AFU_ORTHOLOGUE AFUA_8G06820)"/>
    <property type="match status" value="1"/>
</dbReference>
<reference evidence="5 6" key="1">
    <citation type="submission" date="2018-08" db="EMBL/GenBank/DDBJ databases">
        <title>Sequencing the genomes of 1000 actinobacteria strains.</title>
        <authorList>
            <person name="Klenk H.-P."/>
        </authorList>
    </citation>
    <scope>NUCLEOTIDE SEQUENCE [LARGE SCALE GENOMIC DNA]</scope>
    <source>
        <strain evidence="5 6">DSM 43927</strain>
    </source>
</reference>
<gene>
    <name evidence="5" type="ORF">DFJ69_0635</name>
</gene>
<evidence type="ECO:0000313" key="5">
    <source>
        <dbReference type="EMBL" id="REE95252.1"/>
    </source>
</evidence>
<dbReference type="AlphaFoldDB" id="A0A3D9SH78"/>
<dbReference type="EMBL" id="QTTT01000001">
    <property type="protein sequence ID" value="REE95252.1"/>
    <property type="molecule type" value="Genomic_DNA"/>
</dbReference>
<feature type="domain" description="Bacterial bifunctional deaminase-reductase C-terminal" evidence="4">
    <location>
        <begin position="25"/>
        <end position="229"/>
    </location>
</feature>
<dbReference type="Gene3D" id="3.40.430.10">
    <property type="entry name" value="Dihydrofolate Reductase, subunit A"/>
    <property type="match status" value="1"/>
</dbReference>